<feature type="disulfide bond" evidence="18">
    <location>
        <begin position="67"/>
        <end position="130"/>
    </location>
</feature>
<evidence type="ECO:0000256" key="5">
    <source>
        <dbReference type="ARBA" id="ARBA00022801"/>
    </source>
</evidence>
<organism evidence="22 23">
    <name type="scientific">Alosa alosa</name>
    <name type="common">allis shad</name>
    <dbReference type="NCBI Taxonomy" id="278164"/>
    <lineage>
        <taxon>Eukaryota</taxon>
        <taxon>Metazoa</taxon>
        <taxon>Chordata</taxon>
        <taxon>Craniata</taxon>
        <taxon>Vertebrata</taxon>
        <taxon>Euteleostomi</taxon>
        <taxon>Actinopterygii</taxon>
        <taxon>Neopterygii</taxon>
        <taxon>Teleostei</taxon>
        <taxon>Clupei</taxon>
        <taxon>Clupeiformes</taxon>
        <taxon>Clupeoidei</taxon>
        <taxon>Clupeidae</taxon>
        <taxon>Alosa</taxon>
    </lineage>
</organism>
<feature type="active site" evidence="16">
    <location>
        <position position="124"/>
    </location>
</feature>
<feature type="disulfide bond" evidence="18">
    <location>
        <begin position="84"/>
        <end position="116"/>
    </location>
</feature>
<dbReference type="InterPro" id="IPR001211">
    <property type="entry name" value="PLA2"/>
</dbReference>
<feature type="disulfide bond" evidence="18">
    <location>
        <begin position="52"/>
        <end position="68"/>
    </location>
</feature>
<evidence type="ECO:0000256" key="14">
    <source>
        <dbReference type="ARBA" id="ARBA00048699"/>
    </source>
</evidence>
<dbReference type="AlphaFoldDB" id="A0AAV6H3A2"/>
<dbReference type="GO" id="GO:0016042">
    <property type="term" value="P:lipid catabolic process"/>
    <property type="evidence" value="ECO:0007669"/>
    <property type="project" value="InterPro"/>
</dbReference>
<dbReference type="Gene3D" id="1.20.90.10">
    <property type="entry name" value="Phospholipase A2 domain"/>
    <property type="match status" value="1"/>
</dbReference>
<comment type="similarity">
    <text evidence="19">Belongs to the phospholipase A2 family.</text>
</comment>
<evidence type="ECO:0000313" key="23">
    <source>
        <dbReference type="Proteomes" id="UP000823561"/>
    </source>
</evidence>
<name>A0AAV6H3A2_9TELE</name>
<dbReference type="GO" id="GO:0005509">
    <property type="term" value="F:calcium ion binding"/>
    <property type="evidence" value="ECO:0007669"/>
    <property type="project" value="InterPro"/>
</dbReference>
<comment type="caution">
    <text evidence="22">The sequence shown here is derived from an EMBL/GenBank/DDBJ whole genome shotgun (WGS) entry which is preliminary data.</text>
</comment>
<dbReference type="EMBL" id="JADWDJ010000005">
    <property type="protein sequence ID" value="KAG5280562.1"/>
    <property type="molecule type" value="Genomic_DNA"/>
</dbReference>
<evidence type="ECO:0000256" key="7">
    <source>
        <dbReference type="ARBA" id="ARBA00023098"/>
    </source>
</evidence>
<comment type="catalytic activity">
    <reaction evidence="13">
        <text>1-hexadecanoyl-2-(5Z,8Z,11Z,14Z-eicosatetraenoyl)-sn-glycero-3-phosphocholine + H2O = 1-hexadecanoyl-sn-glycero-3-phosphocholine + (5Z,8Z,11Z,14Z)-eicosatetraenoate + H(+)</text>
        <dbReference type="Rhea" id="RHEA:40427"/>
        <dbReference type="ChEBI" id="CHEBI:15377"/>
        <dbReference type="ChEBI" id="CHEBI:15378"/>
        <dbReference type="ChEBI" id="CHEBI:32395"/>
        <dbReference type="ChEBI" id="CHEBI:72998"/>
        <dbReference type="ChEBI" id="CHEBI:73003"/>
    </reaction>
    <physiologicalReaction direction="left-to-right" evidence="13">
        <dbReference type="Rhea" id="RHEA:40428"/>
    </physiologicalReaction>
</comment>
<feature type="binding site" evidence="17">
    <location>
        <position position="51"/>
    </location>
    <ligand>
        <name>Ca(2+)</name>
        <dbReference type="ChEBI" id="CHEBI:29108"/>
    </ligand>
</feature>
<dbReference type="Proteomes" id="UP000823561">
    <property type="component" value="Chromosome 5"/>
</dbReference>
<dbReference type="SUPFAM" id="SSF48619">
    <property type="entry name" value="Phospholipase A2, PLA2"/>
    <property type="match status" value="1"/>
</dbReference>
<evidence type="ECO:0000256" key="17">
    <source>
        <dbReference type="PIRSR" id="PIRSR601211-2"/>
    </source>
</evidence>
<dbReference type="GO" id="GO:0050482">
    <property type="term" value="P:arachidonate secretion"/>
    <property type="evidence" value="ECO:0007669"/>
    <property type="project" value="InterPro"/>
</dbReference>
<evidence type="ECO:0000256" key="16">
    <source>
        <dbReference type="PIRSR" id="PIRSR601211-1"/>
    </source>
</evidence>
<dbReference type="GO" id="GO:0005102">
    <property type="term" value="F:signaling receptor binding"/>
    <property type="evidence" value="ECO:0007669"/>
    <property type="project" value="UniProtKB-ARBA"/>
</dbReference>
<comment type="subcellular location">
    <subcellularLocation>
        <location evidence="1 20">Secreted</location>
    </subcellularLocation>
</comment>
<comment type="catalytic activity">
    <reaction evidence="20">
        <text>a 1,2-diacyl-sn-glycero-3-phosphocholine + H2O = a 1-acyl-sn-glycero-3-phosphocholine + a fatty acid + H(+)</text>
        <dbReference type="Rhea" id="RHEA:15801"/>
        <dbReference type="ChEBI" id="CHEBI:15377"/>
        <dbReference type="ChEBI" id="CHEBI:15378"/>
        <dbReference type="ChEBI" id="CHEBI:28868"/>
        <dbReference type="ChEBI" id="CHEBI:57643"/>
        <dbReference type="ChEBI" id="CHEBI:58168"/>
        <dbReference type="EC" id="3.1.1.4"/>
    </reaction>
</comment>
<feature type="chain" id="PRO_5043106449" description="Phospholipase A2" evidence="20">
    <location>
        <begin position="20"/>
        <end position="181"/>
    </location>
</feature>
<gene>
    <name evidence="22" type="ORF">AALO_G00061530</name>
</gene>
<protein>
    <recommendedName>
        <fullName evidence="2 20">Phospholipase A2</fullName>
        <ecNumber evidence="2 20">3.1.1.4</ecNumber>
    </recommendedName>
</protein>
<dbReference type="CDD" id="cd00125">
    <property type="entry name" value="PLA2c"/>
    <property type="match status" value="1"/>
</dbReference>
<comment type="catalytic activity">
    <reaction evidence="9">
        <text>N,1-dihexadecanoyl-2-(9Z,12Z-octadecadienoyl)-sn-glycero-3-phosphoethanolamine + H2O = N,1-dihexadecanoyl-sn-glycero-3-phosphoethanolamine + (9Z,12Z)-octadecadienoate + H(+)</text>
        <dbReference type="Rhea" id="RHEA:56424"/>
        <dbReference type="ChEBI" id="CHEBI:15377"/>
        <dbReference type="ChEBI" id="CHEBI:15378"/>
        <dbReference type="ChEBI" id="CHEBI:30245"/>
        <dbReference type="ChEBI" id="CHEBI:85334"/>
        <dbReference type="ChEBI" id="CHEBI:85335"/>
    </reaction>
    <physiologicalReaction direction="left-to-right" evidence="9">
        <dbReference type="Rhea" id="RHEA:56425"/>
    </physiologicalReaction>
</comment>
<comment type="catalytic activity">
    <reaction evidence="12">
        <text>1,2-dihexadecanoyl-sn-glycero-3-phosphocholine + H2O = 1-hexadecanoyl-sn-glycero-3-phosphocholine + hexadecanoate + H(+)</text>
        <dbReference type="Rhea" id="RHEA:41223"/>
        <dbReference type="ChEBI" id="CHEBI:7896"/>
        <dbReference type="ChEBI" id="CHEBI:15377"/>
        <dbReference type="ChEBI" id="CHEBI:15378"/>
        <dbReference type="ChEBI" id="CHEBI:72998"/>
        <dbReference type="ChEBI" id="CHEBI:72999"/>
    </reaction>
    <physiologicalReaction direction="left-to-right" evidence="12">
        <dbReference type="Rhea" id="RHEA:41224"/>
    </physiologicalReaction>
</comment>
<dbReference type="GO" id="GO:0047498">
    <property type="term" value="F:calcium-dependent phospholipase A2 activity"/>
    <property type="evidence" value="ECO:0007669"/>
    <property type="project" value="TreeGrafter"/>
</dbReference>
<feature type="binding site" evidence="17">
    <location>
        <position position="55"/>
    </location>
    <ligand>
        <name>Ca(2+)</name>
        <dbReference type="ChEBI" id="CHEBI:29108"/>
    </ligand>
</feature>
<keyword evidence="5 20" id="KW-0378">Hydrolase</keyword>
<dbReference type="GO" id="GO:0006644">
    <property type="term" value="P:phospholipid metabolic process"/>
    <property type="evidence" value="ECO:0007669"/>
    <property type="project" value="InterPro"/>
</dbReference>
<evidence type="ECO:0000256" key="3">
    <source>
        <dbReference type="ARBA" id="ARBA00022525"/>
    </source>
</evidence>
<comment type="catalytic activity">
    <reaction evidence="11">
        <text>N-hexadecanoyl-1,2-di-(9Z-octadecenoyl)-sn-glycero-3-phosphoethanolamine + H2O = N-hexadecanoyl-1-(9Z-octadecenoyl)-sn-glycero-3-phosphoethanolamine + (9Z)-octadecenoate + H(+)</text>
        <dbReference type="Rhea" id="RHEA:45424"/>
        <dbReference type="ChEBI" id="CHEBI:15377"/>
        <dbReference type="ChEBI" id="CHEBI:15378"/>
        <dbReference type="ChEBI" id="CHEBI:30823"/>
        <dbReference type="ChEBI" id="CHEBI:78097"/>
        <dbReference type="ChEBI" id="CHEBI:85217"/>
    </reaction>
    <physiologicalReaction direction="left-to-right" evidence="11">
        <dbReference type="Rhea" id="RHEA:45425"/>
    </physiologicalReaction>
</comment>
<dbReference type="SMART" id="SM00085">
    <property type="entry name" value="PA2c"/>
    <property type="match status" value="1"/>
</dbReference>
<evidence type="ECO:0000256" key="11">
    <source>
        <dbReference type="ARBA" id="ARBA00048221"/>
    </source>
</evidence>
<dbReference type="InterPro" id="IPR036444">
    <property type="entry name" value="PLipase_A2_dom_sf"/>
</dbReference>
<dbReference type="PANTHER" id="PTHR11716">
    <property type="entry name" value="PHOSPHOLIPASE A2 FAMILY MEMBER"/>
    <property type="match status" value="1"/>
</dbReference>
<dbReference type="InterPro" id="IPR033113">
    <property type="entry name" value="PLA2_histidine"/>
</dbReference>
<dbReference type="PROSITE" id="PS00119">
    <property type="entry name" value="PA2_ASP"/>
    <property type="match status" value="1"/>
</dbReference>
<comment type="catalytic activity">
    <reaction evidence="15">
        <text>1-hexadecanoyl-2-(9Z,12Z-octadecadienoyl)-sn-glycero-3-phosphoethanolamine + H2O = 1-hexadecanoyl-sn-glycero-3-phosphoethanolamine + (9Z,12Z)-octadecadienoate + H(+)</text>
        <dbReference type="Rhea" id="RHEA:40815"/>
        <dbReference type="ChEBI" id="CHEBI:15377"/>
        <dbReference type="ChEBI" id="CHEBI:15378"/>
        <dbReference type="ChEBI" id="CHEBI:30245"/>
        <dbReference type="ChEBI" id="CHEBI:73004"/>
        <dbReference type="ChEBI" id="CHEBI:73008"/>
    </reaction>
    <physiologicalReaction direction="left-to-right" evidence="15">
        <dbReference type="Rhea" id="RHEA:40816"/>
    </physiologicalReaction>
</comment>
<dbReference type="EC" id="3.1.1.4" evidence="2 20"/>
<proteinExistence type="inferred from homology"/>
<feature type="binding site" evidence="17">
    <location>
        <position position="53"/>
    </location>
    <ligand>
        <name>Ca(2+)</name>
        <dbReference type="ChEBI" id="CHEBI:29108"/>
    </ligand>
</feature>
<dbReference type="InterPro" id="IPR033112">
    <property type="entry name" value="PLA2_Asp_AS"/>
</dbReference>
<reference evidence="22" key="1">
    <citation type="submission" date="2020-10" db="EMBL/GenBank/DDBJ databases">
        <title>Chromosome-scale genome assembly of the Allis shad, Alosa alosa.</title>
        <authorList>
            <person name="Margot Z."/>
            <person name="Christophe K."/>
            <person name="Cabau C."/>
            <person name="Louis A."/>
            <person name="Berthelot C."/>
            <person name="Parey E."/>
            <person name="Roest Crollius H."/>
            <person name="Montfort J."/>
            <person name="Robinson-Rechavi M."/>
            <person name="Bucao C."/>
            <person name="Bouchez O."/>
            <person name="Gislard M."/>
            <person name="Lluch J."/>
            <person name="Milhes M."/>
            <person name="Lampietro C."/>
            <person name="Lopez Roques C."/>
            <person name="Donnadieu C."/>
            <person name="Braasch I."/>
            <person name="Desvignes T."/>
            <person name="Postlethwait J."/>
            <person name="Bobe J."/>
            <person name="Guiguen Y."/>
        </authorList>
    </citation>
    <scope>NUCLEOTIDE SEQUENCE</scope>
    <source>
        <strain evidence="22">M-15738</strain>
        <tissue evidence="22">Blood</tissue>
    </source>
</reference>
<evidence type="ECO:0000256" key="15">
    <source>
        <dbReference type="ARBA" id="ARBA00049039"/>
    </source>
</evidence>
<sequence length="181" mass="19662">MSPLPSLFFFSLCLPLYLSVPERNLIQFREMIKCTLPNSNPLLDFGDYGCYCGLGGGGTPVDDLDRCCVVHDDCYGLAQNHSACQSTLDSPYTNFYDFTCNETSKTVSCLSSNDECDMFICDCDRVAAECFAGAPYNASNNNLPSGTCSAALGPPFPSVSVCPMTALVFLLLTVLQRNLSY</sequence>
<feature type="binding site" evidence="17">
    <location>
        <position position="72"/>
    </location>
    <ligand>
        <name>Ca(2+)</name>
        <dbReference type="ChEBI" id="CHEBI:29108"/>
    </ligand>
</feature>
<evidence type="ECO:0000313" key="22">
    <source>
        <dbReference type="EMBL" id="KAG5280562.1"/>
    </source>
</evidence>
<evidence type="ECO:0000259" key="21">
    <source>
        <dbReference type="SMART" id="SM00085"/>
    </source>
</evidence>
<feature type="signal peptide" evidence="20">
    <location>
        <begin position="1"/>
        <end position="19"/>
    </location>
</feature>
<comment type="catalytic activity">
    <reaction evidence="10">
        <text>1-hexadecanoyl-2-(9Z-octadecenoyl)-sn-glycero-3-phospho-(1'-sn-glycerol) + H2O = 1-hexadecanoyl-sn-glycero-3-phospho-(1'-sn-glycerol) + (9Z)-octadecenoate + H(+)</text>
        <dbReference type="Rhea" id="RHEA:40919"/>
        <dbReference type="ChEBI" id="CHEBI:15377"/>
        <dbReference type="ChEBI" id="CHEBI:15378"/>
        <dbReference type="ChEBI" id="CHEBI:30823"/>
        <dbReference type="ChEBI" id="CHEBI:72841"/>
        <dbReference type="ChEBI" id="CHEBI:75158"/>
    </reaction>
    <physiologicalReaction direction="left-to-right" evidence="10">
        <dbReference type="Rhea" id="RHEA:40920"/>
    </physiologicalReaction>
</comment>
<keyword evidence="4 17" id="KW-0479">Metal-binding</keyword>
<keyword evidence="23" id="KW-1185">Reference proteome</keyword>
<evidence type="ECO:0000256" key="4">
    <source>
        <dbReference type="ARBA" id="ARBA00022723"/>
    </source>
</evidence>
<evidence type="ECO:0000256" key="13">
    <source>
        <dbReference type="ARBA" id="ARBA00048373"/>
    </source>
</evidence>
<dbReference type="InterPro" id="IPR016090">
    <property type="entry name" value="PLA2-like_dom"/>
</dbReference>
<evidence type="ECO:0000256" key="10">
    <source>
        <dbReference type="ARBA" id="ARBA00048015"/>
    </source>
</evidence>
<keyword evidence="8 18" id="KW-1015">Disulfide bond</keyword>
<keyword evidence="6 17" id="KW-0106">Calcium</keyword>
<evidence type="ECO:0000256" key="18">
    <source>
        <dbReference type="PIRSR" id="PIRSR601211-3"/>
    </source>
</evidence>
<dbReference type="PROSITE" id="PS00118">
    <property type="entry name" value="PA2_HIS"/>
    <property type="match status" value="1"/>
</dbReference>
<dbReference type="PANTHER" id="PTHR11716:SF94">
    <property type="entry name" value="PHOSPHOLIPASE A2"/>
    <property type="match status" value="1"/>
</dbReference>
<keyword evidence="3 20" id="KW-0964">Secreted</keyword>
<comment type="cofactor">
    <cofactor evidence="17">
        <name>Ca(2+)</name>
        <dbReference type="ChEBI" id="CHEBI:29108"/>
    </cofactor>
    <text evidence="17">Binds 1 Ca(2+) ion per subunit.</text>
</comment>
<evidence type="ECO:0000256" key="19">
    <source>
        <dbReference type="RuleBase" id="RU003654"/>
    </source>
</evidence>
<dbReference type="PRINTS" id="PR00389">
    <property type="entry name" value="PHPHLIPASEA2"/>
</dbReference>
<keyword evidence="20" id="KW-0732">Signal</keyword>
<evidence type="ECO:0000256" key="12">
    <source>
        <dbReference type="ARBA" id="ARBA00048227"/>
    </source>
</evidence>
<evidence type="ECO:0000256" key="2">
    <source>
        <dbReference type="ARBA" id="ARBA00013278"/>
    </source>
</evidence>
<evidence type="ECO:0000256" key="1">
    <source>
        <dbReference type="ARBA" id="ARBA00004613"/>
    </source>
</evidence>
<feature type="disulfide bond" evidence="18">
    <location>
        <begin position="109"/>
        <end position="121"/>
    </location>
</feature>
<feature type="domain" description="Phospholipase A2-like central" evidence="21">
    <location>
        <begin position="24"/>
        <end position="149"/>
    </location>
</feature>
<evidence type="ECO:0000256" key="20">
    <source>
        <dbReference type="RuleBase" id="RU361236"/>
    </source>
</evidence>
<dbReference type="FunFam" id="1.20.90.10:FF:000011">
    <property type="entry name" value="Phospholipase A(2)"/>
    <property type="match status" value="1"/>
</dbReference>
<keyword evidence="7 20" id="KW-0443">Lipid metabolism</keyword>
<dbReference type="GO" id="GO:0005576">
    <property type="term" value="C:extracellular region"/>
    <property type="evidence" value="ECO:0007669"/>
    <property type="project" value="UniProtKB-SubCell"/>
</dbReference>
<feature type="disulfide bond" evidence="18">
    <location>
        <begin position="74"/>
        <end position="123"/>
    </location>
</feature>
<comment type="catalytic activity">
    <reaction evidence="14">
        <text>1-hexadecanoyl-2-(9Z-octadecenoyl)-sn-glycero-3-phosphocholine + H2O = 1-hexadecanoyl-sn-glycero-3-phosphocholine + (9Z)-octadecenoate + H(+)</text>
        <dbReference type="Rhea" id="RHEA:38779"/>
        <dbReference type="ChEBI" id="CHEBI:15377"/>
        <dbReference type="ChEBI" id="CHEBI:15378"/>
        <dbReference type="ChEBI" id="CHEBI:30823"/>
        <dbReference type="ChEBI" id="CHEBI:72998"/>
        <dbReference type="ChEBI" id="CHEBI:73001"/>
    </reaction>
    <physiologicalReaction direction="left-to-right" evidence="14">
        <dbReference type="Rhea" id="RHEA:38780"/>
    </physiologicalReaction>
</comment>
<feature type="active site" evidence="16">
    <location>
        <position position="71"/>
    </location>
</feature>
<dbReference type="Pfam" id="PF00068">
    <property type="entry name" value="Phospholip_A2_1"/>
    <property type="match status" value="1"/>
</dbReference>
<dbReference type="GO" id="GO:0005543">
    <property type="term" value="F:phospholipid binding"/>
    <property type="evidence" value="ECO:0007669"/>
    <property type="project" value="TreeGrafter"/>
</dbReference>
<evidence type="ECO:0000256" key="8">
    <source>
        <dbReference type="ARBA" id="ARBA00023157"/>
    </source>
</evidence>
<accession>A0AAV6H3A2</accession>
<evidence type="ECO:0000256" key="9">
    <source>
        <dbReference type="ARBA" id="ARBA00047535"/>
    </source>
</evidence>
<evidence type="ECO:0000256" key="6">
    <source>
        <dbReference type="ARBA" id="ARBA00022837"/>
    </source>
</evidence>